<organism evidence="2 3">
    <name type="scientific">Hypholoma sublateritium (strain FD-334 SS-4)</name>
    <dbReference type="NCBI Taxonomy" id="945553"/>
    <lineage>
        <taxon>Eukaryota</taxon>
        <taxon>Fungi</taxon>
        <taxon>Dikarya</taxon>
        <taxon>Basidiomycota</taxon>
        <taxon>Agaricomycotina</taxon>
        <taxon>Agaricomycetes</taxon>
        <taxon>Agaricomycetidae</taxon>
        <taxon>Agaricales</taxon>
        <taxon>Agaricineae</taxon>
        <taxon>Strophariaceae</taxon>
        <taxon>Hypholoma</taxon>
    </lineage>
</organism>
<name>A0A0D2LPT4_HYPSF</name>
<feature type="compositionally biased region" description="Polar residues" evidence="1">
    <location>
        <begin position="186"/>
        <end position="196"/>
    </location>
</feature>
<feature type="compositionally biased region" description="Basic and acidic residues" evidence="1">
    <location>
        <begin position="197"/>
        <end position="207"/>
    </location>
</feature>
<proteinExistence type="predicted"/>
<evidence type="ECO:0000313" key="2">
    <source>
        <dbReference type="EMBL" id="KJA12793.1"/>
    </source>
</evidence>
<evidence type="ECO:0000313" key="3">
    <source>
        <dbReference type="Proteomes" id="UP000054270"/>
    </source>
</evidence>
<reference evidence="3" key="1">
    <citation type="submission" date="2014-04" db="EMBL/GenBank/DDBJ databases">
        <title>Evolutionary Origins and Diversification of the Mycorrhizal Mutualists.</title>
        <authorList>
            <consortium name="DOE Joint Genome Institute"/>
            <consortium name="Mycorrhizal Genomics Consortium"/>
            <person name="Kohler A."/>
            <person name="Kuo A."/>
            <person name="Nagy L.G."/>
            <person name="Floudas D."/>
            <person name="Copeland A."/>
            <person name="Barry K.W."/>
            <person name="Cichocki N."/>
            <person name="Veneault-Fourrey C."/>
            <person name="LaButti K."/>
            <person name="Lindquist E.A."/>
            <person name="Lipzen A."/>
            <person name="Lundell T."/>
            <person name="Morin E."/>
            <person name="Murat C."/>
            <person name="Riley R."/>
            <person name="Ohm R."/>
            <person name="Sun H."/>
            <person name="Tunlid A."/>
            <person name="Henrissat B."/>
            <person name="Grigoriev I.V."/>
            <person name="Hibbett D.S."/>
            <person name="Martin F."/>
        </authorList>
    </citation>
    <scope>NUCLEOTIDE SEQUENCE [LARGE SCALE GENOMIC DNA]</scope>
    <source>
        <strain evidence="3">FD-334 SS-4</strain>
    </source>
</reference>
<protein>
    <submittedName>
        <fullName evidence="2">Uncharacterized protein</fullName>
    </submittedName>
</protein>
<dbReference type="AlphaFoldDB" id="A0A0D2LPT4"/>
<dbReference type="EMBL" id="KN817902">
    <property type="protein sequence ID" value="KJA12793.1"/>
    <property type="molecule type" value="Genomic_DNA"/>
</dbReference>
<dbReference type="Proteomes" id="UP000054270">
    <property type="component" value="Unassembled WGS sequence"/>
</dbReference>
<keyword evidence="3" id="KW-1185">Reference proteome</keyword>
<sequence length="213" mass="23037">MNHLRTADALCMIPAAVSAPRSQRVGGTYLSVCRYRYAPPSNLGIGWGVKLVGSVHPSAHAHAPTRTLGPPCLRPTRLRAPSPEHRRYIPERASPWRKLHWATYIPPRNITLLSLPAHPSPSALLLAAVCALLDVLPGGTHHRTPLRRSLPGIGVSVSNGSAHAHPHNVYLLSAANFPPSCPPLSSSARTRTSVHQTGHDAGVRRDAWSVLRR</sequence>
<evidence type="ECO:0000256" key="1">
    <source>
        <dbReference type="SAM" id="MobiDB-lite"/>
    </source>
</evidence>
<accession>A0A0D2LPT4</accession>
<feature type="region of interest" description="Disordered" evidence="1">
    <location>
        <begin position="186"/>
        <end position="213"/>
    </location>
</feature>
<gene>
    <name evidence="2" type="ORF">HYPSUDRAFT_210115</name>
</gene>